<evidence type="ECO:0000256" key="2">
    <source>
        <dbReference type="ARBA" id="ARBA00022729"/>
    </source>
</evidence>
<reference evidence="8" key="1">
    <citation type="submission" date="2018-11" db="EMBL/GenBank/DDBJ databases">
        <authorList>
            <person name="Alioto T."/>
            <person name="Alioto T."/>
        </authorList>
    </citation>
    <scope>NUCLEOTIDE SEQUENCE</scope>
</reference>
<feature type="chain" id="PRO_5032726292" description="Chitin-binding type-2 domain-containing protein" evidence="6">
    <location>
        <begin position="21"/>
        <end position="144"/>
    </location>
</feature>
<keyword evidence="2 6" id="KW-0732">Signal</keyword>
<evidence type="ECO:0000256" key="6">
    <source>
        <dbReference type="SAM" id="SignalP"/>
    </source>
</evidence>
<evidence type="ECO:0000256" key="3">
    <source>
        <dbReference type="ARBA" id="ARBA00022737"/>
    </source>
</evidence>
<dbReference type="PANTHER" id="PTHR23301">
    <property type="entry name" value="CHITIN BINDING PERITROPHIN-A"/>
    <property type="match status" value="1"/>
</dbReference>
<name>A0A8B6DBR1_MYTGA</name>
<dbReference type="Proteomes" id="UP000596742">
    <property type="component" value="Unassembled WGS sequence"/>
</dbReference>
<evidence type="ECO:0000256" key="1">
    <source>
        <dbReference type="ARBA" id="ARBA00022669"/>
    </source>
</evidence>
<feature type="domain" description="Chitin-binding type-2" evidence="7">
    <location>
        <begin position="82"/>
        <end position="142"/>
    </location>
</feature>
<keyword evidence="3" id="KW-0677">Repeat</keyword>
<keyword evidence="5" id="KW-0325">Glycoprotein</keyword>
<evidence type="ECO:0000313" key="8">
    <source>
        <dbReference type="EMBL" id="VDI16893.1"/>
    </source>
</evidence>
<evidence type="ECO:0000259" key="7">
    <source>
        <dbReference type="PROSITE" id="PS50940"/>
    </source>
</evidence>
<dbReference type="Gene3D" id="2.170.140.10">
    <property type="entry name" value="Chitin binding domain"/>
    <property type="match status" value="2"/>
</dbReference>
<evidence type="ECO:0000313" key="9">
    <source>
        <dbReference type="Proteomes" id="UP000596742"/>
    </source>
</evidence>
<comment type="caution">
    <text evidence="8">The sequence shown here is derived from an EMBL/GenBank/DDBJ whole genome shotgun (WGS) entry which is preliminary data.</text>
</comment>
<accession>A0A8B6DBR1</accession>
<dbReference type="Pfam" id="PF01607">
    <property type="entry name" value="CBM_14"/>
    <property type="match status" value="2"/>
</dbReference>
<dbReference type="EMBL" id="UYJE01003136">
    <property type="protein sequence ID" value="VDI16893.1"/>
    <property type="molecule type" value="Genomic_DNA"/>
</dbReference>
<evidence type="ECO:0000256" key="5">
    <source>
        <dbReference type="ARBA" id="ARBA00023180"/>
    </source>
</evidence>
<keyword evidence="1" id="KW-0147">Chitin-binding</keyword>
<dbReference type="GO" id="GO:0008061">
    <property type="term" value="F:chitin binding"/>
    <property type="evidence" value="ECO:0007669"/>
    <property type="project" value="UniProtKB-KW"/>
</dbReference>
<gene>
    <name evidence="8" type="ORF">MGAL_10B012349</name>
</gene>
<dbReference type="InterPro" id="IPR051940">
    <property type="entry name" value="Chitin_bind-dev_reg"/>
</dbReference>
<protein>
    <recommendedName>
        <fullName evidence="7">Chitin-binding type-2 domain-containing protein</fullName>
    </recommendedName>
</protein>
<sequence>MEYKPAVLFLIFLCYDVSFSADCIGLQDGNYQLNCQTYKACINGTAAVHNCPTPPALEIVFNNVTRKCDIPSNVALPCGGYHYDCSSKADGDYADLVTNCTSFAVCYSGKLAGYQHCAANLVFDAAIQTCNWIGRVPPPCGTKI</sequence>
<dbReference type="InterPro" id="IPR036508">
    <property type="entry name" value="Chitin-bd_dom_sf"/>
</dbReference>
<dbReference type="PROSITE" id="PS50940">
    <property type="entry name" value="CHIT_BIND_II"/>
    <property type="match status" value="2"/>
</dbReference>
<keyword evidence="9" id="KW-1185">Reference proteome</keyword>
<dbReference type="SUPFAM" id="SSF57625">
    <property type="entry name" value="Invertebrate chitin-binding proteins"/>
    <property type="match status" value="2"/>
</dbReference>
<dbReference type="SMART" id="SM00494">
    <property type="entry name" value="ChtBD2"/>
    <property type="match status" value="2"/>
</dbReference>
<keyword evidence="4" id="KW-1015">Disulfide bond</keyword>
<feature type="signal peptide" evidence="6">
    <location>
        <begin position="1"/>
        <end position="20"/>
    </location>
</feature>
<dbReference type="GO" id="GO:0005576">
    <property type="term" value="C:extracellular region"/>
    <property type="evidence" value="ECO:0007669"/>
    <property type="project" value="InterPro"/>
</dbReference>
<proteinExistence type="predicted"/>
<organism evidence="8 9">
    <name type="scientific">Mytilus galloprovincialis</name>
    <name type="common">Mediterranean mussel</name>
    <dbReference type="NCBI Taxonomy" id="29158"/>
    <lineage>
        <taxon>Eukaryota</taxon>
        <taxon>Metazoa</taxon>
        <taxon>Spiralia</taxon>
        <taxon>Lophotrochozoa</taxon>
        <taxon>Mollusca</taxon>
        <taxon>Bivalvia</taxon>
        <taxon>Autobranchia</taxon>
        <taxon>Pteriomorphia</taxon>
        <taxon>Mytilida</taxon>
        <taxon>Mytiloidea</taxon>
        <taxon>Mytilidae</taxon>
        <taxon>Mytilinae</taxon>
        <taxon>Mytilus</taxon>
    </lineage>
</organism>
<evidence type="ECO:0000256" key="4">
    <source>
        <dbReference type="ARBA" id="ARBA00023157"/>
    </source>
</evidence>
<feature type="domain" description="Chitin-binding type-2" evidence="7">
    <location>
        <begin position="20"/>
        <end position="80"/>
    </location>
</feature>
<dbReference type="OrthoDB" id="6020543at2759"/>
<dbReference type="InterPro" id="IPR002557">
    <property type="entry name" value="Chitin-bd_dom"/>
</dbReference>
<dbReference type="AlphaFoldDB" id="A0A8B6DBR1"/>
<dbReference type="PANTHER" id="PTHR23301:SF0">
    <property type="entry name" value="CHITIN-BINDING TYPE-2 DOMAIN-CONTAINING PROTEIN-RELATED"/>
    <property type="match status" value="1"/>
</dbReference>